<organism evidence="2 3">
    <name type="scientific">Cymbomonas tetramitiformis</name>
    <dbReference type="NCBI Taxonomy" id="36881"/>
    <lineage>
        <taxon>Eukaryota</taxon>
        <taxon>Viridiplantae</taxon>
        <taxon>Chlorophyta</taxon>
        <taxon>Pyramimonadophyceae</taxon>
        <taxon>Pyramimonadales</taxon>
        <taxon>Pyramimonadaceae</taxon>
        <taxon>Cymbomonas</taxon>
    </lineage>
</organism>
<gene>
    <name evidence="2" type="ORF">CYMTET_53820</name>
</gene>
<protein>
    <recommendedName>
        <fullName evidence="4">Secreted protein</fullName>
    </recommendedName>
</protein>
<keyword evidence="1" id="KW-0732">Signal</keyword>
<sequence>MCLQLPLVVAIMCSAPLSFCTLGLMCLSCDSLCSQLGVAPAPCCASAVAPQLRYWLYSAQVPPAATRQQVAPQLAELVVQSADAPATTRCAVSLVCL</sequence>
<feature type="chain" id="PRO_5042284157" description="Secreted protein" evidence="1">
    <location>
        <begin position="21"/>
        <end position="97"/>
    </location>
</feature>
<reference evidence="2 3" key="1">
    <citation type="journal article" date="2015" name="Genome Biol. Evol.">
        <title>Comparative Genomics of a Bacterivorous Green Alga Reveals Evolutionary Causalities and Consequences of Phago-Mixotrophic Mode of Nutrition.</title>
        <authorList>
            <person name="Burns J.A."/>
            <person name="Paasch A."/>
            <person name="Narechania A."/>
            <person name="Kim E."/>
        </authorList>
    </citation>
    <scope>NUCLEOTIDE SEQUENCE [LARGE SCALE GENOMIC DNA]</scope>
    <source>
        <strain evidence="2 3">PLY_AMNH</strain>
    </source>
</reference>
<evidence type="ECO:0008006" key="4">
    <source>
        <dbReference type="Google" id="ProtNLM"/>
    </source>
</evidence>
<accession>A0AAE0EPP1</accession>
<dbReference type="AlphaFoldDB" id="A0AAE0EPP1"/>
<name>A0AAE0EPP1_9CHLO</name>
<evidence type="ECO:0000256" key="1">
    <source>
        <dbReference type="SAM" id="SignalP"/>
    </source>
</evidence>
<evidence type="ECO:0000313" key="2">
    <source>
        <dbReference type="EMBL" id="KAK3236016.1"/>
    </source>
</evidence>
<proteinExistence type="predicted"/>
<comment type="caution">
    <text evidence="2">The sequence shown here is derived from an EMBL/GenBank/DDBJ whole genome shotgun (WGS) entry which is preliminary data.</text>
</comment>
<dbReference type="EMBL" id="LGRX02035175">
    <property type="protein sequence ID" value="KAK3236016.1"/>
    <property type="molecule type" value="Genomic_DNA"/>
</dbReference>
<feature type="signal peptide" evidence="1">
    <location>
        <begin position="1"/>
        <end position="20"/>
    </location>
</feature>
<keyword evidence="3" id="KW-1185">Reference proteome</keyword>
<dbReference type="Proteomes" id="UP001190700">
    <property type="component" value="Unassembled WGS sequence"/>
</dbReference>
<evidence type="ECO:0000313" key="3">
    <source>
        <dbReference type="Proteomes" id="UP001190700"/>
    </source>
</evidence>